<dbReference type="HAMAP" id="MF_00530">
    <property type="entry name" value="ATP_synth_epsil_bac"/>
    <property type="match status" value="1"/>
</dbReference>
<evidence type="ECO:0000256" key="7">
    <source>
        <dbReference type="ARBA" id="ARBA00023196"/>
    </source>
</evidence>
<gene>
    <name evidence="9 13" type="primary">atpC</name>
    <name evidence="13" type="ORF">ElP_49780</name>
</gene>
<evidence type="ECO:0000256" key="2">
    <source>
        <dbReference type="ARBA" id="ARBA00004184"/>
    </source>
</evidence>
<name>A0A518H8A0_9BACT</name>
<evidence type="ECO:0000256" key="1">
    <source>
        <dbReference type="ARBA" id="ARBA00003543"/>
    </source>
</evidence>
<protein>
    <recommendedName>
        <fullName evidence="9">ATP synthase epsilon chain</fullName>
    </recommendedName>
    <alternativeName>
        <fullName evidence="9">ATP synthase F1 sector epsilon subunit</fullName>
    </alternativeName>
    <alternativeName>
        <fullName evidence="9">F-ATPase epsilon subunit</fullName>
    </alternativeName>
</protein>
<dbReference type="InterPro" id="IPR020546">
    <property type="entry name" value="ATP_synth_F1_dsu/esu_N"/>
</dbReference>
<evidence type="ECO:0000313" key="13">
    <source>
        <dbReference type="EMBL" id="QDV37045.1"/>
    </source>
</evidence>
<keyword evidence="9" id="KW-0375">Hydrogen ion transport</keyword>
<accession>A0A518H8A0</accession>
<evidence type="ECO:0000256" key="9">
    <source>
        <dbReference type="HAMAP-Rule" id="MF_00530"/>
    </source>
</evidence>
<dbReference type="KEGG" id="tpla:ElP_49780"/>
<evidence type="ECO:0000256" key="8">
    <source>
        <dbReference type="ARBA" id="ARBA00023310"/>
    </source>
</evidence>
<dbReference type="GO" id="GO:0005524">
    <property type="term" value="F:ATP binding"/>
    <property type="evidence" value="ECO:0007669"/>
    <property type="project" value="UniProtKB-UniRule"/>
</dbReference>
<comment type="similarity">
    <text evidence="3 9 10">Belongs to the ATPase epsilon chain family.</text>
</comment>
<evidence type="ECO:0000256" key="11">
    <source>
        <dbReference type="SAM" id="MobiDB-lite"/>
    </source>
</evidence>
<keyword evidence="7 9" id="KW-0139">CF(1)</keyword>
<evidence type="ECO:0000256" key="3">
    <source>
        <dbReference type="ARBA" id="ARBA00005712"/>
    </source>
</evidence>
<comment type="function">
    <text evidence="1 9">Produces ATP from ADP in the presence of a proton gradient across the membrane.</text>
</comment>
<dbReference type="GO" id="GO:0012505">
    <property type="term" value="C:endomembrane system"/>
    <property type="evidence" value="ECO:0007669"/>
    <property type="project" value="UniProtKB-SubCell"/>
</dbReference>
<evidence type="ECO:0000256" key="4">
    <source>
        <dbReference type="ARBA" id="ARBA00022448"/>
    </source>
</evidence>
<comment type="subunit">
    <text evidence="9 10">F-type ATPases have 2 components, CF(1) - the catalytic core - and CF(0) - the membrane proton channel. CF(1) has five subunits: alpha(3), beta(3), gamma(1), delta(1), epsilon(1). CF(0) has three main subunits: a, b and c.</text>
</comment>
<dbReference type="OrthoDB" id="277064at2"/>
<organism evidence="13 14">
    <name type="scientific">Tautonia plasticadhaerens</name>
    <dbReference type="NCBI Taxonomy" id="2527974"/>
    <lineage>
        <taxon>Bacteria</taxon>
        <taxon>Pseudomonadati</taxon>
        <taxon>Planctomycetota</taxon>
        <taxon>Planctomycetia</taxon>
        <taxon>Isosphaerales</taxon>
        <taxon>Isosphaeraceae</taxon>
        <taxon>Tautonia</taxon>
    </lineage>
</organism>
<dbReference type="Gene3D" id="2.60.15.10">
    <property type="entry name" value="F0F1 ATP synthase delta/epsilon subunit, N-terminal"/>
    <property type="match status" value="1"/>
</dbReference>
<keyword evidence="4 9" id="KW-0813">Transport</keyword>
<keyword evidence="9" id="KW-1003">Cell membrane</keyword>
<keyword evidence="5 9" id="KW-0406">Ion transport</keyword>
<dbReference type="PANTHER" id="PTHR13822">
    <property type="entry name" value="ATP SYNTHASE DELTA/EPSILON CHAIN"/>
    <property type="match status" value="1"/>
</dbReference>
<evidence type="ECO:0000259" key="12">
    <source>
        <dbReference type="Pfam" id="PF02823"/>
    </source>
</evidence>
<dbReference type="AlphaFoldDB" id="A0A518H8A0"/>
<evidence type="ECO:0000256" key="10">
    <source>
        <dbReference type="RuleBase" id="RU003656"/>
    </source>
</evidence>
<dbReference type="PANTHER" id="PTHR13822:SF10">
    <property type="entry name" value="ATP SYNTHASE EPSILON CHAIN, CHLOROPLASTIC"/>
    <property type="match status" value="1"/>
</dbReference>
<dbReference type="Pfam" id="PF02823">
    <property type="entry name" value="ATP-synt_DE_N"/>
    <property type="match status" value="1"/>
</dbReference>
<dbReference type="RefSeq" id="WP_145274270.1">
    <property type="nucleotide sequence ID" value="NZ_CP036426.1"/>
</dbReference>
<dbReference type="GO" id="GO:0005886">
    <property type="term" value="C:plasma membrane"/>
    <property type="evidence" value="ECO:0007669"/>
    <property type="project" value="UniProtKB-SubCell"/>
</dbReference>
<dbReference type="GO" id="GO:0046933">
    <property type="term" value="F:proton-transporting ATP synthase activity, rotational mechanism"/>
    <property type="evidence" value="ECO:0007669"/>
    <property type="project" value="UniProtKB-UniRule"/>
</dbReference>
<dbReference type="SUPFAM" id="SSF51344">
    <property type="entry name" value="Epsilon subunit of F1F0-ATP synthase N-terminal domain"/>
    <property type="match status" value="1"/>
</dbReference>
<dbReference type="InterPro" id="IPR036771">
    <property type="entry name" value="ATPsynth_dsu/esu_N"/>
</dbReference>
<evidence type="ECO:0000256" key="6">
    <source>
        <dbReference type="ARBA" id="ARBA00023136"/>
    </source>
</evidence>
<keyword evidence="8 9" id="KW-0066">ATP synthesis</keyword>
<feature type="region of interest" description="Disordered" evidence="11">
    <location>
        <begin position="1"/>
        <end position="24"/>
    </location>
</feature>
<sequence length="162" mass="17642">MSTTAALIDPEDGFDTPPGSPVKKEHRGVRCVIVTPEATILDEHAEFVALPLYDGELGVLPGRAPVIGRLGYGELRIRTGEIARRFFVDGGFAQIRDDVVTVLTSRAFRVDQIDADAARSELDSAKSRRATTDLDQVEKQRAEDRARALLRLSGRGTASPAR</sequence>
<dbReference type="NCBIfam" id="TIGR01216">
    <property type="entry name" value="ATP_synt_epsi"/>
    <property type="match status" value="1"/>
</dbReference>
<comment type="subcellular location">
    <subcellularLocation>
        <location evidence="9">Cell membrane</location>
        <topology evidence="9">Peripheral membrane protein</topology>
    </subcellularLocation>
    <subcellularLocation>
        <location evidence="2">Endomembrane system</location>
        <topology evidence="2">Peripheral membrane protein</topology>
    </subcellularLocation>
</comment>
<proteinExistence type="inferred from homology"/>
<evidence type="ECO:0000313" key="14">
    <source>
        <dbReference type="Proteomes" id="UP000317835"/>
    </source>
</evidence>
<keyword evidence="6 9" id="KW-0472">Membrane</keyword>
<reference evidence="13 14" key="1">
    <citation type="submission" date="2019-02" db="EMBL/GenBank/DDBJ databases">
        <title>Deep-cultivation of Planctomycetes and their phenomic and genomic characterization uncovers novel biology.</title>
        <authorList>
            <person name="Wiegand S."/>
            <person name="Jogler M."/>
            <person name="Boedeker C."/>
            <person name="Pinto D."/>
            <person name="Vollmers J."/>
            <person name="Rivas-Marin E."/>
            <person name="Kohn T."/>
            <person name="Peeters S.H."/>
            <person name="Heuer A."/>
            <person name="Rast P."/>
            <person name="Oberbeckmann S."/>
            <person name="Bunk B."/>
            <person name="Jeske O."/>
            <person name="Meyerdierks A."/>
            <person name="Storesund J.E."/>
            <person name="Kallscheuer N."/>
            <person name="Luecker S."/>
            <person name="Lage O.M."/>
            <person name="Pohl T."/>
            <person name="Merkel B.J."/>
            <person name="Hornburger P."/>
            <person name="Mueller R.-W."/>
            <person name="Bruemmer F."/>
            <person name="Labrenz M."/>
            <person name="Spormann A.M."/>
            <person name="Op den Camp H."/>
            <person name="Overmann J."/>
            <person name="Amann R."/>
            <person name="Jetten M.S.M."/>
            <person name="Mascher T."/>
            <person name="Medema M.H."/>
            <person name="Devos D.P."/>
            <person name="Kaster A.-K."/>
            <person name="Ovreas L."/>
            <person name="Rohde M."/>
            <person name="Galperin M.Y."/>
            <person name="Jogler C."/>
        </authorList>
    </citation>
    <scope>NUCLEOTIDE SEQUENCE [LARGE SCALE GENOMIC DNA]</scope>
    <source>
        <strain evidence="13 14">ElP</strain>
    </source>
</reference>
<dbReference type="EMBL" id="CP036426">
    <property type="protein sequence ID" value="QDV37045.1"/>
    <property type="molecule type" value="Genomic_DNA"/>
</dbReference>
<feature type="domain" description="ATP synthase F1 complex delta/epsilon subunit N-terminal" evidence="12">
    <location>
        <begin position="30"/>
        <end position="107"/>
    </location>
</feature>
<dbReference type="Proteomes" id="UP000317835">
    <property type="component" value="Chromosome"/>
</dbReference>
<dbReference type="CDD" id="cd12152">
    <property type="entry name" value="F1-ATPase_delta"/>
    <property type="match status" value="1"/>
</dbReference>
<evidence type="ECO:0000256" key="5">
    <source>
        <dbReference type="ARBA" id="ARBA00023065"/>
    </source>
</evidence>
<dbReference type="InterPro" id="IPR001469">
    <property type="entry name" value="ATP_synth_F1_dsu/esu"/>
</dbReference>
<dbReference type="GO" id="GO:0045259">
    <property type="term" value="C:proton-transporting ATP synthase complex"/>
    <property type="evidence" value="ECO:0007669"/>
    <property type="project" value="UniProtKB-KW"/>
</dbReference>
<keyword evidence="14" id="KW-1185">Reference proteome</keyword>